<evidence type="ECO:0000256" key="2">
    <source>
        <dbReference type="ARBA" id="ARBA00022448"/>
    </source>
</evidence>
<evidence type="ECO:0000256" key="6">
    <source>
        <dbReference type="ARBA" id="ARBA00023136"/>
    </source>
</evidence>
<dbReference type="PANTHER" id="PTHR30151:SF19">
    <property type="entry name" value="ABC TRANSPORTER PERMEASE"/>
    <property type="match status" value="1"/>
</dbReference>
<evidence type="ECO:0000256" key="4">
    <source>
        <dbReference type="ARBA" id="ARBA00022692"/>
    </source>
</evidence>
<keyword evidence="3" id="KW-1003">Cell membrane</keyword>
<gene>
    <name evidence="9" type="primary">ssuC_4</name>
    <name evidence="9" type="ORF">AN619_23190</name>
</gene>
<dbReference type="CDD" id="cd06261">
    <property type="entry name" value="TM_PBP2"/>
    <property type="match status" value="1"/>
</dbReference>
<evidence type="ECO:0000313" key="10">
    <source>
        <dbReference type="Proteomes" id="UP000070456"/>
    </source>
</evidence>
<sequence>MTVSVIVTILGVYGGFKEVDEEKIRMLETFGATKMQILCKVVFPSSIPTMINALKINVGLSWVGVIVGEFMVSQAGIGYLIVYGGQVFKLDLVMTSVIILAILATVMYQGVAYFEKKMMKWR</sequence>
<dbReference type="InterPro" id="IPR035906">
    <property type="entry name" value="MetI-like_sf"/>
</dbReference>
<evidence type="ECO:0000256" key="7">
    <source>
        <dbReference type="RuleBase" id="RU363032"/>
    </source>
</evidence>
<keyword evidence="2 7" id="KW-0813">Transport</keyword>
<organism evidence="9 10">
    <name type="scientific">Thermotalea metallivorans</name>
    <dbReference type="NCBI Taxonomy" id="520762"/>
    <lineage>
        <taxon>Bacteria</taxon>
        <taxon>Bacillati</taxon>
        <taxon>Bacillota</taxon>
        <taxon>Clostridia</taxon>
        <taxon>Peptostreptococcales</taxon>
        <taxon>Thermotaleaceae</taxon>
        <taxon>Thermotalea</taxon>
    </lineage>
</organism>
<protein>
    <submittedName>
        <fullName evidence="9">Putative aliphatic sulfonates transport permease protein SsuC</fullName>
    </submittedName>
</protein>
<feature type="transmembrane region" description="Helical" evidence="7">
    <location>
        <begin position="93"/>
        <end position="114"/>
    </location>
</feature>
<feature type="domain" description="ABC transmembrane type-1" evidence="8">
    <location>
        <begin position="1"/>
        <end position="111"/>
    </location>
</feature>
<dbReference type="SUPFAM" id="SSF161098">
    <property type="entry name" value="MetI-like"/>
    <property type="match status" value="1"/>
</dbReference>
<comment type="subcellular location">
    <subcellularLocation>
        <location evidence="1 7">Cell membrane</location>
        <topology evidence="1 7">Multi-pass membrane protein</topology>
    </subcellularLocation>
</comment>
<feature type="transmembrane region" description="Helical" evidence="7">
    <location>
        <begin position="60"/>
        <end position="81"/>
    </location>
</feature>
<evidence type="ECO:0000256" key="3">
    <source>
        <dbReference type="ARBA" id="ARBA00022475"/>
    </source>
</evidence>
<dbReference type="STRING" id="520762.AN619_23190"/>
<name>A0A140L1S3_9FIRM</name>
<dbReference type="GO" id="GO:0055085">
    <property type="term" value="P:transmembrane transport"/>
    <property type="evidence" value="ECO:0007669"/>
    <property type="project" value="InterPro"/>
</dbReference>
<dbReference type="AlphaFoldDB" id="A0A140L1S3"/>
<dbReference type="Pfam" id="PF00528">
    <property type="entry name" value="BPD_transp_1"/>
    <property type="match status" value="1"/>
</dbReference>
<dbReference type="PROSITE" id="PS50928">
    <property type="entry name" value="ABC_TM1"/>
    <property type="match status" value="1"/>
</dbReference>
<evidence type="ECO:0000313" key="9">
    <source>
        <dbReference type="EMBL" id="KXG74498.1"/>
    </source>
</evidence>
<dbReference type="PATRIC" id="fig|520762.4.peg.2555"/>
<dbReference type="InterPro" id="IPR000515">
    <property type="entry name" value="MetI-like"/>
</dbReference>
<evidence type="ECO:0000259" key="8">
    <source>
        <dbReference type="PROSITE" id="PS50928"/>
    </source>
</evidence>
<dbReference type="Gene3D" id="1.10.3720.10">
    <property type="entry name" value="MetI-like"/>
    <property type="match status" value="1"/>
</dbReference>
<dbReference type="Proteomes" id="UP000070456">
    <property type="component" value="Unassembled WGS sequence"/>
</dbReference>
<accession>A0A140L1S3</accession>
<proteinExistence type="inferred from homology"/>
<keyword evidence="10" id="KW-1185">Reference proteome</keyword>
<dbReference type="PANTHER" id="PTHR30151">
    <property type="entry name" value="ALKANE SULFONATE ABC TRANSPORTER-RELATED, MEMBRANE SUBUNIT"/>
    <property type="match status" value="1"/>
</dbReference>
<keyword evidence="5 7" id="KW-1133">Transmembrane helix</keyword>
<keyword evidence="4 7" id="KW-0812">Transmembrane</keyword>
<comment type="caution">
    <text evidence="9">The sequence shown here is derived from an EMBL/GenBank/DDBJ whole genome shotgun (WGS) entry which is preliminary data.</text>
</comment>
<keyword evidence="6 7" id="KW-0472">Membrane</keyword>
<evidence type="ECO:0000256" key="5">
    <source>
        <dbReference type="ARBA" id="ARBA00022989"/>
    </source>
</evidence>
<evidence type="ECO:0000256" key="1">
    <source>
        <dbReference type="ARBA" id="ARBA00004651"/>
    </source>
</evidence>
<dbReference type="GO" id="GO:0005886">
    <property type="term" value="C:plasma membrane"/>
    <property type="evidence" value="ECO:0007669"/>
    <property type="project" value="UniProtKB-SubCell"/>
</dbReference>
<reference evidence="9 10" key="1">
    <citation type="submission" date="2015-12" db="EMBL/GenBank/DDBJ databases">
        <title>Draft genome sequence of the thermoanaerobe Thermotalea metallivorans, an isolate from the runoff channel of the Great Artesian Basin, Australia.</title>
        <authorList>
            <person name="Patel B.K."/>
        </authorList>
    </citation>
    <scope>NUCLEOTIDE SEQUENCE [LARGE SCALE GENOMIC DNA]</scope>
    <source>
        <strain evidence="9 10">B2-1</strain>
    </source>
</reference>
<dbReference type="EMBL" id="LOEE01000052">
    <property type="protein sequence ID" value="KXG74498.1"/>
    <property type="molecule type" value="Genomic_DNA"/>
</dbReference>
<comment type="similarity">
    <text evidence="7">Belongs to the binding-protein-dependent transport system permease family.</text>
</comment>